<feature type="transmembrane region" description="Helical" evidence="1">
    <location>
        <begin position="103"/>
        <end position="121"/>
    </location>
</feature>
<accession>A0A9D1RTG1</accession>
<dbReference type="InterPro" id="IPR026268">
    <property type="entry name" value="RseC"/>
</dbReference>
<dbReference type="PANTHER" id="PTHR35867:SF1">
    <property type="entry name" value="PROTEIN RSEC"/>
    <property type="match status" value="1"/>
</dbReference>
<dbReference type="InterPro" id="IPR007359">
    <property type="entry name" value="SigmaE_reg_RseC_MucC"/>
</dbReference>
<keyword evidence="1" id="KW-0472">Membrane</keyword>
<reference evidence="2" key="2">
    <citation type="submission" date="2021-04" db="EMBL/GenBank/DDBJ databases">
        <authorList>
            <person name="Gilroy R."/>
        </authorList>
    </citation>
    <scope>NUCLEOTIDE SEQUENCE</scope>
    <source>
        <strain evidence="2">ChiGjej6B6-1540</strain>
    </source>
</reference>
<organism evidence="2 3">
    <name type="scientific">Candidatus Flavonifractor merdipullorum</name>
    <dbReference type="NCBI Taxonomy" id="2838590"/>
    <lineage>
        <taxon>Bacteria</taxon>
        <taxon>Bacillati</taxon>
        <taxon>Bacillota</taxon>
        <taxon>Clostridia</taxon>
        <taxon>Eubacteriales</taxon>
        <taxon>Oscillospiraceae</taxon>
        <taxon>Flavonifractor</taxon>
    </lineage>
</organism>
<dbReference type="Pfam" id="PF04246">
    <property type="entry name" value="RseC_MucC"/>
    <property type="match status" value="1"/>
</dbReference>
<proteinExistence type="predicted"/>
<evidence type="ECO:0000313" key="2">
    <source>
        <dbReference type="EMBL" id="HIW93265.1"/>
    </source>
</evidence>
<evidence type="ECO:0000313" key="3">
    <source>
        <dbReference type="Proteomes" id="UP000824192"/>
    </source>
</evidence>
<evidence type="ECO:0000256" key="1">
    <source>
        <dbReference type="SAM" id="Phobius"/>
    </source>
</evidence>
<name>A0A9D1RTG1_9FIRM</name>
<dbReference type="PIRSF" id="PIRSF004923">
    <property type="entry name" value="RseC"/>
    <property type="match status" value="1"/>
</dbReference>
<dbReference type="EMBL" id="DXGA01000042">
    <property type="protein sequence ID" value="HIW93265.1"/>
    <property type="molecule type" value="Genomic_DNA"/>
</dbReference>
<keyword evidence="1" id="KW-0812">Transmembrane</keyword>
<dbReference type="AlphaFoldDB" id="A0A9D1RTG1"/>
<comment type="caution">
    <text evidence="2">The sequence shown here is derived from an EMBL/GenBank/DDBJ whole genome shotgun (WGS) entry which is preliminary data.</text>
</comment>
<dbReference type="Proteomes" id="UP000824192">
    <property type="component" value="Unassembled WGS sequence"/>
</dbReference>
<protein>
    <submittedName>
        <fullName evidence="2">SoxR reducing system RseC family protein</fullName>
    </submittedName>
</protein>
<keyword evidence="1" id="KW-1133">Transmembrane helix</keyword>
<reference evidence="2" key="1">
    <citation type="journal article" date="2021" name="PeerJ">
        <title>Extensive microbial diversity within the chicken gut microbiome revealed by metagenomics and culture.</title>
        <authorList>
            <person name="Gilroy R."/>
            <person name="Ravi A."/>
            <person name="Getino M."/>
            <person name="Pursley I."/>
            <person name="Horton D.L."/>
            <person name="Alikhan N.F."/>
            <person name="Baker D."/>
            <person name="Gharbi K."/>
            <person name="Hall N."/>
            <person name="Watson M."/>
            <person name="Adriaenssens E.M."/>
            <person name="Foster-Nyarko E."/>
            <person name="Jarju S."/>
            <person name="Secka A."/>
            <person name="Antonio M."/>
            <person name="Oren A."/>
            <person name="Chaudhuri R.R."/>
            <person name="La Ragione R."/>
            <person name="Hildebrand F."/>
            <person name="Pallen M.J."/>
        </authorList>
    </citation>
    <scope>NUCLEOTIDE SEQUENCE</scope>
    <source>
        <strain evidence="2">ChiGjej6B6-1540</strain>
    </source>
</reference>
<feature type="transmembrane region" description="Helical" evidence="1">
    <location>
        <begin position="76"/>
        <end position="97"/>
    </location>
</feature>
<sequence length="141" mass="15033">MIQTARVKRLLDDGRAEVTVPRKSACGHDCSNCSGGCSEMLVQMEVTTVAANPVHAEPGDTVRVESDSGHILKIAAVVYLVPFLLFFLCYFAGGALFGRESGAVALALAGFVLGMGGAVWLNGRVRRSQKDAFFITEILRG</sequence>
<gene>
    <name evidence="2" type="ORF">H9868_01860</name>
</gene>
<dbReference type="PANTHER" id="PTHR35867">
    <property type="entry name" value="PROTEIN RSEC"/>
    <property type="match status" value="1"/>
</dbReference>